<dbReference type="Proteomes" id="UP000186705">
    <property type="component" value="Unassembled WGS sequence"/>
</dbReference>
<dbReference type="STRING" id="1862672.BO225_05920"/>
<evidence type="ECO:0000313" key="4">
    <source>
        <dbReference type="Proteomes" id="UP000186705"/>
    </source>
</evidence>
<dbReference type="InterPro" id="IPR025962">
    <property type="entry name" value="SdpI/YhfL"/>
</dbReference>
<keyword evidence="1" id="KW-0472">Membrane</keyword>
<feature type="transmembrane region" description="Helical" evidence="1">
    <location>
        <begin position="70"/>
        <end position="90"/>
    </location>
</feature>
<organism evidence="3 4">
    <name type="scientific">Dubosiella newyorkensis</name>
    <dbReference type="NCBI Taxonomy" id="1862672"/>
    <lineage>
        <taxon>Bacteria</taxon>
        <taxon>Bacillati</taxon>
        <taxon>Bacillota</taxon>
        <taxon>Erysipelotrichia</taxon>
        <taxon>Erysipelotrichales</taxon>
        <taxon>Erysipelotrichaceae</taxon>
        <taxon>Dubosiella</taxon>
    </lineage>
</organism>
<feature type="transmembrane region" description="Helical" evidence="1">
    <location>
        <begin position="148"/>
        <end position="166"/>
    </location>
</feature>
<feature type="transmembrane region" description="Helical" evidence="1">
    <location>
        <begin position="39"/>
        <end position="58"/>
    </location>
</feature>
<gene>
    <name evidence="3" type="ORF">BO225_05920</name>
</gene>
<dbReference type="AlphaFoldDB" id="A0A1U7NMU5"/>
<dbReference type="PANTHER" id="PTHR37810">
    <property type="entry name" value="IMMUNITY PROTEIN SDPI"/>
    <property type="match status" value="1"/>
</dbReference>
<dbReference type="Pfam" id="PF13630">
    <property type="entry name" value="SdpI"/>
    <property type="match status" value="1"/>
</dbReference>
<dbReference type="GeneID" id="78275480"/>
<dbReference type="GO" id="GO:0009636">
    <property type="term" value="P:response to toxic substance"/>
    <property type="evidence" value="ECO:0007669"/>
    <property type="project" value="TreeGrafter"/>
</dbReference>
<protein>
    <recommendedName>
        <fullName evidence="2">Bacterial Pleckstrin homology domain-containing protein</fullName>
    </recommendedName>
</protein>
<dbReference type="EMBL" id="MPKA01000063">
    <property type="protein sequence ID" value="OLU46553.1"/>
    <property type="molecule type" value="Genomic_DNA"/>
</dbReference>
<feature type="transmembrane region" description="Helical" evidence="1">
    <location>
        <begin position="213"/>
        <end position="235"/>
    </location>
</feature>
<dbReference type="RefSeq" id="WP_076341352.1">
    <property type="nucleotide sequence ID" value="NZ_CAJTMI010000069.1"/>
</dbReference>
<proteinExistence type="predicted"/>
<keyword evidence="1" id="KW-0812">Transmembrane</keyword>
<dbReference type="InterPro" id="IPR027783">
    <property type="entry name" value="Bacterial_PH-related"/>
</dbReference>
<feature type="transmembrane region" description="Helical" evidence="1">
    <location>
        <begin position="10"/>
        <end position="27"/>
    </location>
</feature>
<feature type="domain" description="Bacterial Pleckstrin homology" evidence="2">
    <location>
        <begin position="250"/>
        <end position="331"/>
    </location>
</feature>
<dbReference type="Pfam" id="PF10882">
    <property type="entry name" value="bPH_5"/>
    <property type="match status" value="1"/>
</dbReference>
<accession>A0A1U7NMU5</accession>
<keyword evidence="4" id="KW-1185">Reference proteome</keyword>
<feature type="transmembrane region" description="Helical" evidence="1">
    <location>
        <begin position="172"/>
        <end position="192"/>
    </location>
</feature>
<sequence length="341" mass="38775">MFLKTYRKDLLIDSVLMLLPIALGYILPNTKEEPLRTIWQFVLPLLSLLIFWLIIWIGKKKGFGIDKPQTIRWLLFLQPLLTLSICSMLIGLEYFPDWNGEVIVNGITALIFIGIGNILPKISQNEMIGIRTRCALENKENWNYSQRVGGRIWVACGIVMLGASFFPFGIGVTIVLALLASVLTIYISWRYAQKQKEKGVVFRDPGSFDRKQLWWILLLVPIFLIVLAVIMLGNYTIDVGERTIHFDANLVSDTVIPYDEIESVEFAPNLSPGKRVNGYDARNTLMGTFENIPYGRYSRYTKSNGDVLVIQTKENGIVVCNEETESQTKALLHKIKSHLSK</sequence>
<keyword evidence="1" id="KW-1133">Transmembrane helix</keyword>
<name>A0A1U7NMU5_9FIRM</name>
<evidence type="ECO:0000259" key="2">
    <source>
        <dbReference type="Pfam" id="PF10882"/>
    </source>
</evidence>
<evidence type="ECO:0000313" key="3">
    <source>
        <dbReference type="EMBL" id="OLU46553.1"/>
    </source>
</evidence>
<dbReference type="PANTHER" id="PTHR37810:SF5">
    <property type="entry name" value="IMMUNITY PROTEIN SDPI"/>
    <property type="match status" value="1"/>
</dbReference>
<evidence type="ECO:0000256" key="1">
    <source>
        <dbReference type="SAM" id="Phobius"/>
    </source>
</evidence>
<feature type="transmembrane region" description="Helical" evidence="1">
    <location>
        <begin position="102"/>
        <end position="119"/>
    </location>
</feature>
<reference evidence="3 4" key="1">
    <citation type="submission" date="2016-11" db="EMBL/GenBank/DDBJ databases">
        <title>Description of two novel members of the family Erysipelotrichaceae: Ileibacterium lipovorans gen. nov., sp. nov. and Dubosiella newyorkensis, gen. nov., sp. nov.</title>
        <authorList>
            <person name="Cox L.M."/>
            <person name="Sohn J."/>
            <person name="Tyrrell K.L."/>
            <person name="Citron D.M."/>
            <person name="Lawson P.A."/>
            <person name="Patel N.B."/>
            <person name="Iizumi T."/>
            <person name="Perez-Perez G.I."/>
            <person name="Goldstein E.J."/>
            <person name="Blaser M.J."/>
        </authorList>
    </citation>
    <scope>NUCLEOTIDE SEQUENCE [LARGE SCALE GENOMIC DNA]</scope>
    <source>
        <strain evidence="3 4">NYU-BL-A4</strain>
    </source>
</reference>
<comment type="caution">
    <text evidence="3">The sequence shown here is derived from an EMBL/GenBank/DDBJ whole genome shotgun (WGS) entry which is preliminary data.</text>
</comment>
<dbReference type="OrthoDB" id="9808690at2"/>